<name>A0A285GPG0_9FIRM</name>
<dbReference type="PANTHER" id="PTHR36307:SF1">
    <property type="entry name" value="FLAGELLA BASAL BODY P-RING FORMATION PROTEIN FLGA"/>
    <property type="match status" value="1"/>
</dbReference>
<keyword evidence="2" id="KW-0969">Cilium</keyword>
<dbReference type="EMBL" id="OBDZ01000008">
    <property type="protein sequence ID" value="SNY24221.1"/>
    <property type="molecule type" value="Genomic_DNA"/>
</dbReference>
<dbReference type="PANTHER" id="PTHR36307">
    <property type="entry name" value="FLAGELLA BASAL BODY P-RING FORMATION PROTEIN FLGA"/>
    <property type="match status" value="1"/>
</dbReference>
<gene>
    <name evidence="2" type="ORF">SAMN06265827_10867</name>
</gene>
<dbReference type="Proteomes" id="UP000219573">
    <property type="component" value="Unassembled WGS sequence"/>
</dbReference>
<dbReference type="Gene3D" id="2.30.30.760">
    <property type="match status" value="1"/>
</dbReference>
<sequence>MCLLLLIMTTGALAANNGIVIPNSVRVRGVDIKLSDIASIDGDATFKNKVKNIILGQAPLPGYQRIVYRDEVIYALKALKINLTQLNLNIPYQFTVISDYRQLSIDKLIDLGKDYIYDSLPYNQKELEVDVINPPQDVMVPYGDLRLEIGEFYQRNLVGTSTIPVEIIIDDRVYRRVYIQYKVGILQKVFVAKEQIQKGQFVSKDLFEIKKRLINTLNHQFVDVNADLKGKKMKISLDIGRPLLKSMVEMPPLVERWKEITIVARVGGVEVTTVGKSLQEGNIGDMIKVQNINSRKTIKAKVIAKNTVEVLIN</sequence>
<dbReference type="NCBIfam" id="TIGR03170">
    <property type="entry name" value="flgA_cterm"/>
    <property type="match status" value="1"/>
</dbReference>
<organism evidence="2 3">
    <name type="scientific">Orenia metallireducens</name>
    <dbReference type="NCBI Taxonomy" id="1413210"/>
    <lineage>
        <taxon>Bacteria</taxon>
        <taxon>Bacillati</taxon>
        <taxon>Bacillota</taxon>
        <taxon>Clostridia</taxon>
        <taxon>Halanaerobiales</taxon>
        <taxon>Halobacteroidaceae</taxon>
        <taxon>Orenia</taxon>
    </lineage>
</organism>
<dbReference type="AlphaFoldDB" id="A0A285GPG0"/>
<evidence type="ECO:0000313" key="2">
    <source>
        <dbReference type="EMBL" id="SNY24221.1"/>
    </source>
</evidence>
<dbReference type="InterPro" id="IPR039246">
    <property type="entry name" value="Flagellar_FlgA"/>
</dbReference>
<feature type="domain" description="Flagella basal body P-ring formation protein FlgA SAF" evidence="1">
    <location>
        <begin position="188"/>
        <end position="310"/>
    </location>
</feature>
<dbReference type="InterPro" id="IPR017585">
    <property type="entry name" value="SAF_FlgA"/>
</dbReference>
<dbReference type="GO" id="GO:0044780">
    <property type="term" value="P:bacterial-type flagellum assembly"/>
    <property type="evidence" value="ECO:0007669"/>
    <property type="project" value="InterPro"/>
</dbReference>
<dbReference type="CDD" id="cd11614">
    <property type="entry name" value="SAF_CpaB_FlgA_like"/>
    <property type="match status" value="1"/>
</dbReference>
<dbReference type="Gene3D" id="3.90.1210.10">
    <property type="entry name" value="Antifreeze-like/N-acetylneuraminic acid synthase C-terminal domain"/>
    <property type="match status" value="1"/>
</dbReference>
<protein>
    <submittedName>
        <fullName evidence="2">Flagella basal body P-ring formation protein FlgA</fullName>
    </submittedName>
</protein>
<accession>A0A285GPG0</accession>
<evidence type="ECO:0000313" key="3">
    <source>
        <dbReference type="Proteomes" id="UP000219573"/>
    </source>
</evidence>
<keyword evidence="3" id="KW-1185">Reference proteome</keyword>
<proteinExistence type="predicted"/>
<keyword evidence="2" id="KW-0966">Cell projection</keyword>
<keyword evidence="2" id="KW-0282">Flagellum</keyword>
<reference evidence="3" key="1">
    <citation type="submission" date="2017-09" db="EMBL/GenBank/DDBJ databases">
        <authorList>
            <person name="Varghese N."/>
            <person name="Submissions S."/>
        </authorList>
    </citation>
    <scope>NUCLEOTIDE SEQUENCE [LARGE SCALE GENOMIC DNA]</scope>
    <source>
        <strain evidence="3">MSL47</strain>
    </source>
</reference>
<dbReference type="Pfam" id="PF13144">
    <property type="entry name" value="ChapFlgA"/>
    <property type="match status" value="1"/>
</dbReference>
<evidence type="ECO:0000259" key="1">
    <source>
        <dbReference type="Pfam" id="PF13144"/>
    </source>
</evidence>
<dbReference type="STRING" id="1413210.U472_15000"/>